<dbReference type="KEGG" id="uli:ETAA1_13360"/>
<protein>
    <submittedName>
        <fullName evidence="2">Uncharacterized protein</fullName>
    </submittedName>
</protein>
<evidence type="ECO:0000313" key="3">
    <source>
        <dbReference type="Proteomes" id="UP000319576"/>
    </source>
</evidence>
<organism evidence="2 3">
    <name type="scientific">Urbifossiella limnaea</name>
    <dbReference type="NCBI Taxonomy" id="2528023"/>
    <lineage>
        <taxon>Bacteria</taxon>
        <taxon>Pseudomonadati</taxon>
        <taxon>Planctomycetota</taxon>
        <taxon>Planctomycetia</taxon>
        <taxon>Gemmatales</taxon>
        <taxon>Gemmataceae</taxon>
        <taxon>Urbifossiella</taxon>
    </lineage>
</organism>
<dbReference type="Proteomes" id="UP000319576">
    <property type="component" value="Chromosome"/>
</dbReference>
<name>A0A517XPJ4_9BACT</name>
<keyword evidence="1" id="KW-0812">Transmembrane</keyword>
<keyword evidence="1" id="KW-0472">Membrane</keyword>
<feature type="transmembrane region" description="Helical" evidence="1">
    <location>
        <begin position="12"/>
        <end position="33"/>
    </location>
</feature>
<evidence type="ECO:0000313" key="2">
    <source>
        <dbReference type="EMBL" id="QDU19412.1"/>
    </source>
</evidence>
<evidence type="ECO:0000256" key="1">
    <source>
        <dbReference type="SAM" id="Phobius"/>
    </source>
</evidence>
<accession>A0A517XPJ4</accession>
<feature type="transmembrane region" description="Helical" evidence="1">
    <location>
        <begin position="39"/>
        <end position="58"/>
    </location>
</feature>
<sequence>MFLLRVPPLAWLRFVPPGPTGVVGLMLFILGAVPPGQMAVLYLAAGCGVLGVAWLAAMPSRMFHRTQNRLFWPLGISAALAAAFVLPAWEELMWAGGAVGLVAGLSGLAHRAREEFLTLPEAFEEVVQWSDAIEYAALFDLTTDGPVKVLCSTDPHLGRHLRRFALVTADADDAAAAGQVAEWDRAAVHLHAGLAGLDRAFTATGQGENVRAVFDIDMGGFFFTRIHPTRFLFAATLDQAVMNDDSCDRDVRALVRAITLRTSAHRAADVE</sequence>
<reference evidence="2 3" key="1">
    <citation type="submission" date="2019-02" db="EMBL/GenBank/DDBJ databases">
        <title>Deep-cultivation of Planctomycetes and their phenomic and genomic characterization uncovers novel biology.</title>
        <authorList>
            <person name="Wiegand S."/>
            <person name="Jogler M."/>
            <person name="Boedeker C."/>
            <person name="Pinto D."/>
            <person name="Vollmers J."/>
            <person name="Rivas-Marin E."/>
            <person name="Kohn T."/>
            <person name="Peeters S.H."/>
            <person name="Heuer A."/>
            <person name="Rast P."/>
            <person name="Oberbeckmann S."/>
            <person name="Bunk B."/>
            <person name="Jeske O."/>
            <person name="Meyerdierks A."/>
            <person name="Storesund J.E."/>
            <person name="Kallscheuer N."/>
            <person name="Luecker S."/>
            <person name="Lage O.M."/>
            <person name="Pohl T."/>
            <person name="Merkel B.J."/>
            <person name="Hornburger P."/>
            <person name="Mueller R.-W."/>
            <person name="Bruemmer F."/>
            <person name="Labrenz M."/>
            <person name="Spormann A.M."/>
            <person name="Op den Camp H."/>
            <person name="Overmann J."/>
            <person name="Amann R."/>
            <person name="Jetten M.S.M."/>
            <person name="Mascher T."/>
            <person name="Medema M.H."/>
            <person name="Devos D.P."/>
            <person name="Kaster A.-K."/>
            <person name="Ovreas L."/>
            <person name="Rohde M."/>
            <person name="Galperin M.Y."/>
            <person name="Jogler C."/>
        </authorList>
    </citation>
    <scope>NUCLEOTIDE SEQUENCE [LARGE SCALE GENOMIC DNA]</scope>
    <source>
        <strain evidence="2 3">ETA_A1</strain>
    </source>
</reference>
<gene>
    <name evidence="2" type="ORF">ETAA1_13360</name>
</gene>
<keyword evidence="3" id="KW-1185">Reference proteome</keyword>
<dbReference type="RefSeq" id="WP_145235387.1">
    <property type="nucleotide sequence ID" value="NZ_CP036273.1"/>
</dbReference>
<feature type="transmembrane region" description="Helical" evidence="1">
    <location>
        <begin position="70"/>
        <end position="86"/>
    </location>
</feature>
<dbReference type="EMBL" id="CP036273">
    <property type="protein sequence ID" value="QDU19412.1"/>
    <property type="molecule type" value="Genomic_DNA"/>
</dbReference>
<proteinExistence type="predicted"/>
<keyword evidence="1" id="KW-1133">Transmembrane helix</keyword>
<dbReference type="AlphaFoldDB" id="A0A517XPJ4"/>